<name>A0A445MXU3_9BACT</name>
<keyword evidence="2" id="KW-0560">Oxidoreductase</keyword>
<sequence>MEVVKDRSVLIAGAADEVCEAIGLRLAGAGAKILIAGDDQGKTDGIVTRIKNEIKDSAQYVTGLVADLRTSDGVKKAVETAMDKFGEINILVNNADDPLNKAIADMSDDDWNRSIQNNLYPVFFLCREVVPKMAAKKYGRVINIGSMDYLGWQGKSGYSAAKSALFGFTRSLALETARDRITVNSVIKGDVTTAGLNEEAAAKLANSLPVKRMGTPADVSYAVAYFASDTSKYVTGQTLFVCGGRSIHSSMSI</sequence>
<dbReference type="Pfam" id="PF13561">
    <property type="entry name" value="adh_short_C2"/>
    <property type="match status" value="1"/>
</dbReference>
<dbReference type="FunFam" id="3.40.50.720:FF:000173">
    <property type="entry name" value="3-oxoacyl-[acyl-carrier protein] reductase"/>
    <property type="match status" value="1"/>
</dbReference>
<evidence type="ECO:0000256" key="1">
    <source>
        <dbReference type="ARBA" id="ARBA00006484"/>
    </source>
</evidence>
<reference evidence="3" key="1">
    <citation type="submission" date="2018-01" db="EMBL/GenBank/DDBJ databases">
        <authorList>
            <person name="Regsiter A."/>
            <person name="William W."/>
        </authorList>
    </citation>
    <scope>NUCLEOTIDE SEQUENCE</scope>
    <source>
        <strain evidence="3">TRIP AH-1</strain>
    </source>
</reference>
<accession>A0A445MXU3</accession>
<dbReference type="PRINTS" id="PR00081">
    <property type="entry name" value="GDHRDH"/>
</dbReference>
<comment type="similarity">
    <text evidence="1">Belongs to the short-chain dehydrogenases/reductases (SDR) family.</text>
</comment>
<evidence type="ECO:0000313" key="3">
    <source>
        <dbReference type="EMBL" id="SPD74192.1"/>
    </source>
</evidence>
<organism evidence="3">
    <name type="scientific">uncultured Desulfobacterium sp</name>
    <dbReference type="NCBI Taxonomy" id="201089"/>
    <lineage>
        <taxon>Bacteria</taxon>
        <taxon>Pseudomonadati</taxon>
        <taxon>Thermodesulfobacteriota</taxon>
        <taxon>Desulfobacteria</taxon>
        <taxon>Desulfobacterales</taxon>
        <taxon>Desulfobacteriaceae</taxon>
        <taxon>Desulfobacterium</taxon>
        <taxon>environmental samples</taxon>
    </lineage>
</organism>
<dbReference type="AlphaFoldDB" id="A0A445MXU3"/>
<dbReference type="PANTHER" id="PTHR42879">
    <property type="entry name" value="3-OXOACYL-(ACYL-CARRIER-PROTEIN) REDUCTASE"/>
    <property type="match status" value="1"/>
</dbReference>
<dbReference type="PANTHER" id="PTHR42879:SF2">
    <property type="entry name" value="3-OXOACYL-[ACYL-CARRIER-PROTEIN] REDUCTASE FABG"/>
    <property type="match status" value="1"/>
</dbReference>
<dbReference type="InterPro" id="IPR050259">
    <property type="entry name" value="SDR"/>
</dbReference>
<proteinExistence type="inferred from homology"/>
<dbReference type="EMBL" id="OJIN01000126">
    <property type="protein sequence ID" value="SPD74192.1"/>
    <property type="molecule type" value="Genomic_DNA"/>
</dbReference>
<gene>
    <name evidence="3" type="ORF">PITCH_A2110002</name>
</gene>
<dbReference type="InterPro" id="IPR036291">
    <property type="entry name" value="NAD(P)-bd_dom_sf"/>
</dbReference>
<dbReference type="GO" id="GO:0016491">
    <property type="term" value="F:oxidoreductase activity"/>
    <property type="evidence" value="ECO:0007669"/>
    <property type="project" value="UniProtKB-KW"/>
</dbReference>
<evidence type="ECO:0008006" key="4">
    <source>
        <dbReference type="Google" id="ProtNLM"/>
    </source>
</evidence>
<dbReference type="PRINTS" id="PR00080">
    <property type="entry name" value="SDRFAMILY"/>
</dbReference>
<dbReference type="Gene3D" id="3.40.50.720">
    <property type="entry name" value="NAD(P)-binding Rossmann-like Domain"/>
    <property type="match status" value="1"/>
</dbReference>
<evidence type="ECO:0000256" key="2">
    <source>
        <dbReference type="ARBA" id="ARBA00023002"/>
    </source>
</evidence>
<dbReference type="SUPFAM" id="SSF51735">
    <property type="entry name" value="NAD(P)-binding Rossmann-fold domains"/>
    <property type="match status" value="1"/>
</dbReference>
<protein>
    <recommendedName>
        <fullName evidence="4">3-oxoacyl-[acyl-carrier-protein] reductase</fullName>
    </recommendedName>
</protein>
<dbReference type="InterPro" id="IPR002347">
    <property type="entry name" value="SDR_fam"/>
</dbReference>